<dbReference type="GeneID" id="83217483"/>
<feature type="compositionally biased region" description="Low complexity" evidence="1">
    <location>
        <begin position="162"/>
        <end position="177"/>
    </location>
</feature>
<name>A0AAD7UX36_9FUNG</name>
<gene>
    <name evidence="3" type="ORF">O0I10_010079</name>
</gene>
<feature type="compositionally biased region" description="Polar residues" evidence="1">
    <location>
        <begin position="143"/>
        <end position="152"/>
    </location>
</feature>
<evidence type="ECO:0000256" key="1">
    <source>
        <dbReference type="SAM" id="MobiDB-lite"/>
    </source>
</evidence>
<evidence type="ECO:0000313" key="3">
    <source>
        <dbReference type="EMBL" id="KAJ8654257.1"/>
    </source>
</evidence>
<evidence type="ECO:0000256" key="2">
    <source>
        <dbReference type="SAM" id="SignalP"/>
    </source>
</evidence>
<dbReference type="AlphaFoldDB" id="A0AAD7UX36"/>
<reference evidence="3 4" key="1">
    <citation type="submission" date="2023-03" db="EMBL/GenBank/DDBJ databases">
        <title>Genome sequence of Lichtheimia ornata CBS 291.66.</title>
        <authorList>
            <person name="Mohabir J.T."/>
            <person name="Shea T.P."/>
            <person name="Kurbessoian T."/>
            <person name="Berby B."/>
            <person name="Fontaine J."/>
            <person name="Livny J."/>
            <person name="Gnirke A."/>
            <person name="Stajich J.E."/>
            <person name="Cuomo C.A."/>
        </authorList>
    </citation>
    <scope>NUCLEOTIDE SEQUENCE [LARGE SCALE GENOMIC DNA]</scope>
    <source>
        <strain evidence="3">CBS 291.66</strain>
    </source>
</reference>
<organism evidence="3 4">
    <name type="scientific">Lichtheimia ornata</name>
    <dbReference type="NCBI Taxonomy" id="688661"/>
    <lineage>
        <taxon>Eukaryota</taxon>
        <taxon>Fungi</taxon>
        <taxon>Fungi incertae sedis</taxon>
        <taxon>Mucoromycota</taxon>
        <taxon>Mucoromycotina</taxon>
        <taxon>Mucoromycetes</taxon>
        <taxon>Mucorales</taxon>
        <taxon>Lichtheimiaceae</taxon>
        <taxon>Lichtheimia</taxon>
    </lineage>
</organism>
<feature type="compositionally biased region" description="Pro residues" evidence="1">
    <location>
        <begin position="196"/>
        <end position="206"/>
    </location>
</feature>
<feature type="compositionally biased region" description="Basic and acidic residues" evidence="1">
    <location>
        <begin position="262"/>
        <end position="271"/>
    </location>
</feature>
<feature type="region of interest" description="Disordered" evidence="1">
    <location>
        <begin position="227"/>
        <end position="305"/>
    </location>
</feature>
<comment type="caution">
    <text evidence="3">The sequence shown here is derived from an EMBL/GenBank/DDBJ whole genome shotgun (WGS) entry which is preliminary data.</text>
</comment>
<proteinExistence type="predicted"/>
<feature type="region of interest" description="Disordered" evidence="1">
    <location>
        <begin position="56"/>
        <end position="93"/>
    </location>
</feature>
<feature type="chain" id="PRO_5042199271" evidence="2">
    <location>
        <begin position="20"/>
        <end position="305"/>
    </location>
</feature>
<accession>A0AAD7UX36</accession>
<feature type="compositionally biased region" description="Polar residues" evidence="1">
    <location>
        <begin position="273"/>
        <end position="305"/>
    </location>
</feature>
<keyword evidence="2" id="KW-0732">Signal</keyword>
<keyword evidence="4" id="KW-1185">Reference proteome</keyword>
<dbReference type="EMBL" id="JARTCD010000064">
    <property type="protein sequence ID" value="KAJ8654257.1"/>
    <property type="molecule type" value="Genomic_DNA"/>
</dbReference>
<feature type="signal peptide" evidence="2">
    <location>
        <begin position="1"/>
        <end position="19"/>
    </location>
</feature>
<sequence>MHPALIVLIIVGVPLGGWAAYEGAQYIHEWWKTRQERKDYEEFVRSHYMNEKNNGYFSDDNDHLLHTDDEDDEDDEKPLARTSSNVWGRRGNDLRNRRQGGWEHYKMSETELVEMEKSIEQRRMYLEQERAMLDKAETDLQRQRQSIQSRGNSLMGMPCNDSHSTTDTTTNSVESSSLMTQVPDQQQQQQHWNFAHPPPPPSPPQGTPVKLDMEESDFAMLRSHTMIHDADDEDEEDDKLRMPSAPMHARNESDESSWADVSSDHHHREQSDASDLSFNSIKTSSGHKSDSSFGVRSISSDEGLL</sequence>
<evidence type="ECO:0000313" key="4">
    <source>
        <dbReference type="Proteomes" id="UP001234581"/>
    </source>
</evidence>
<dbReference type="RefSeq" id="XP_058339171.1">
    <property type="nucleotide sequence ID" value="XM_058490062.1"/>
</dbReference>
<dbReference type="Proteomes" id="UP001234581">
    <property type="component" value="Unassembled WGS sequence"/>
</dbReference>
<feature type="region of interest" description="Disordered" evidence="1">
    <location>
        <begin position="137"/>
        <end position="210"/>
    </location>
</feature>
<protein>
    <submittedName>
        <fullName evidence="3">Uncharacterized protein</fullName>
    </submittedName>
</protein>